<dbReference type="PROSITE" id="PS50191">
    <property type="entry name" value="CRAL_TRIO"/>
    <property type="match status" value="1"/>
</dbReference>
<organism evidence="2 3">
    <name type="scientific">Danaus chrysippus</name>
    <name type="common">African queen</name>
    <dbReference type="NCBI Taxonomy" id="151541"/>
    <lineage>
        <taxon>Eukaryota</taxon>
        <taxon>Metazoa</taxon>
        <taxon>Ecdysozoa</taxon>
        <taxon>Arthropoda</taxon>
        <taxon>Hexapoda</taxon>
        <taxon>Insecta</taxon>
        <taxon>Pterygota</taxon>
        <taxon>Neoptera</taxon>
        <taxon>Endopterygota</taxon>
        <taxon>Lepidoptera</taxon>
        <taxon>Glossata</taxon>
        <taxon>Ditrysia</taxon>
        <taxon>Papilionoidea</taxon>
        <taxon>Nymphalidae</taxon>
        <taxon>Danainae</taxon>
        <taxon>Danaini</taxon>
        <taxon>Danaina</taxon>
        <taxon>Danaus</taxon>
        <taxon>Anosia</taxon>
    </lineage>
</organism>
<evidence type="ECO:0000259" key="1">
    <source>
        <dbReference type="PROSITE" id="PS50191"/>
    </source>
</evidence>
<dbReference type="PANTHER" id="PTHR10174:SF222">
    <property type="entry name" value="GH10083P-RELATED"/>
    <property type="match status" value="1"/>
</dbReference>
<proteinExistence type="predicted"/>
<dbReference type="PANTHER" id="PTHR10174">
    <property type="entry name" value="ALPHA-TOCOPHEROL TRANSFER PROTEIN-RELATED"/>
    <property type="match status" value="1"/>
</dbReference>
<dbReference type="InterPro" id="IPR036273">
    <property type="entry name" value="CRAL/TRIO_N_dom_sf"/>
</dbReference>
<dbReference type="SUPFAM" id="SSF52087">
    <property type="entry name" value="CRAL/TRIO domain"/>
    <property type="match status" value="1"/>
</dbReference>
<dbReference type="GO" id="GO:0016020">
    <property type="term" value="C:membrane"/>
    <property type="evidence" value="ECO:0007669"/>
    <property type="project" value="TreeGrafter"/>
</dbReference>
<dbReference type="Proteomes" id="UP000789524">
    <property type="component" value="Unassembled WGS sequence"/>
</dbReference>
<dbReference type="InterPro" id="IPR001251">
    <property type="entry name" value="CRAL-TRIO_dom"/>
</dbReference>
<dbReference type="OrthoDB" id="1434354at2759"/>
<dbReference type="SMART" id="SM00516">
    <property type="entry name" value="SEC14"/>
    <property type="match status" value="1"/>
</dbReference>
<dbReference type="AlphaFoldDB" id="A0A8J2VUB6"/>
<dbReference type="GO" id="GO:1902936">
    <property type="term" value="F:phosphatidylinositol bisphosphate binding"/>
    <property type="evidence" value="ECO:0007669"/>
    <property type="project" value="TreeGrafter"/>
</dbReference>
<comment type="caution">
    <text evidence="2">The sequence shown here is derived from an EMBL/GenBank/DDBJ whole genome shotgun (WGS) entry which is preliminary data.</text>
</comment>
<dbReference type="PRINTS" id="PR00180">
    <property type="entry name" value="CRETINALDHBP"/>
</dbReference>
<name>A0A8J2VUB6_9NEOP</name>
<keyword evidence="3" id="KW-1185">Reference proteome</keyword>
<dbReference type="Pfam" id="PF00650">
    <property type="entry name" value="CRAL_TRIO"/>
    <property type="match status" value="1"/>
</dbReference>
<dbReference type="SUPFAM" id="SSF46938">
    <property type="entry name" value="CRAL/TRIO N-terminal domain"/>
    <property type="match status" value="1"/>
</dbReference>
<evidence type="ECO:0000313" key="3">
    <source>
        <dbReference type="Proteomes" id="UP000789524"/>
    </source>
</evidence>
<dbReference type="Gene3D" id="1.10.8.20">
    <property type="entry name" value="N-terminal domain of phosphatidylinositol transfer protein sec14p"/>
    <property type="match status" value="1"/>
</dbReference>
<dbReference type="Gene3D" id="3.40.525.10">
    <property type="entry name" value="CRAL-TRIO lipid binding domain"/>
    <property type="match status" value="1"/>
</dbReference>
<feature type="domain" description="CRAL-TRIO" evidence="1">
    <location>
        <begin position="138"/>
        <end position="235"/>
    </location>
</feature>
<dbReference type="InterPro" id="IPR036865">
    <property type="entry name" value="CRAL-TRIO_dom_sf"/>
</dbReference>
<protein>
    <submittedName>
        <fullName evidence="2">(African queen) hypothetical protein</fullName>
    </submittedName>
</protein>
<gene>
    <name evidence="2" type="ORF">DCHRY22_LOCUS6775</name>
</gene>
<reference evidence="2" key="1">
    <citation type="submission" date="2021-09" db="EMBL/GenBank/DDBJ databases">
        <authorList>
            <person name="Martin H S."/>
        </authorList>
    </citation>
    <scope>NUCLEOTIDE SEQUENCE</scope>
</reference>
<dbReference type="EMBL" id="CAKASE010000055">
    <property type="protein sequence ID" value="CAG9566046.1"/>
    <property type="molecule type" value="Genomic_DNA"/>
</dbReference>
<evidence type="ECO:0000313" key="2">
    <source>
        <dbReference type="EMBL" id="CAG9566046.1"/>
    </source>
</evidence>
<dbReference type="CDD" id="cd00170">
    <property type="entry name" value="SEC14"/>
    <property type="match status" value="1"/>
</dbReference>
<sequence>MSNISEEQANSLVQLKEWLKGQPHLPQNLDEHLLLRFAHSCYYDMDKAKTTVETFFTMRNTCSDLLTNRDPNSHHMQKILKVINLGQYVLSDNRCLWLWQINDPGLESYDYTLDAKLFFLSTDAFFLSDRHLYESDVVLMDVKDISLKFVTKMNLSVARKLAKYQEDAIPIRLKQVHVINAPSVIDKIYGVLKPFMKKENTEMIHFHSPKSETLYKYIKKEDLPEDYGGSKPSMAELTENSLELIMNNREQLLDENLWRLKKNEPSTEVGSFRKLAID</sequence>
<accession>A0A8J2VUB6</accession>